<reference evidence="1" key="1">
    <citation type="submission" date="2025-08" db="UniProtKB">
        <authorList>
            <consortium name="Ensembl"/>
        </authorList>
    </citation>
    <scope>IDENTIFICATION</scope>
</reference>
<accession>A0A8C0H1P7</accession>
<dbReference type="Proteomes" id="UP000694404">
    <property type="component" value="Unplaced"/>
</dbReference>
<reference evidence="1" key="2">
    <citation type="submission" date="2025-09" db="UniProtKB">
        <authorList>
            <consortium name="Ensembl"/>
        </authorList>
    </citation>
    <scope>IDENTIFICATION</scope>
</reference>
<dbReference type="AlphaFoldDB" id="A0A8C0H1P7"/>
<name>A0A8C0H1P7_CHEAB</name>
<sequence length="106" mass="11603">PCEQQCCGWPGPRRLCRETAPAPSPRRAGFCPRVLGPGTSQWQAGGLALPVETWREPLRWGGEEGPRSQCDALKSTTSFLPVGLTIVQGYIPSFLRSADTRHQART</sequence>
<evidence type="ECO:0000313" key="1">
    <source>
        <dbReference type="Ensembl" id="ENSCABP00000017488.1"/>
    </source>
</evidence>
<proteinExistence type="predicted"/>
<keyword evidence="2" id="KW-1185">Reference proteome</keyword>
<evidence type="ECO:0000313" key="2">
    <source>
        <dbReference type="Proteomes" id="UP000694404"/>
    </source>
</evidence>
<protein>
    <submittedName>
        <fullName evidence="1">Uncharacterized protein</fullName>
    </submittedName>
</protein>
<organism evidence="1 2">
    <name type="scientific">Chelonoidis abingdonii</name>
    <name type="common">Abingdon island giant tortoise</name>
    <name type="synonym">Testudo abingdonii</name>
    <dbReference type="NCBI Taxonomy" id="106734"/>
    <lineage>
        <taxon>Eukaryota</taxon>
        <taxon>Metazoa</taxon>
        <taxon>Chordata</taxon>
        <taxon>Craniata</taxon>
        <taxon>Vertebrata</taxon>
        <taxon>Euteleostomi</taxon>
        <taxon>Archelosauria</taxon>
        <taxon>Testudinata</taxon>
        <taxon>Testudines</taxon>
        <taxon>Cryptodira</taxon>
        <taxon>Durocryptodira</taxon>
        <taxon>Testudinoidea</taxon>
        <taxon>Testudinidae</taxon>
        <taxon>Chelonoidis</taxon>
    </lineage>
</organism>
<dbReference type="Ensembl" id="ENSCABT00000019178.1">
    <property type="protein sequence ID" value="ENSCABP00000017488.1"/>
    <property type="gene ID" value="ENSCABG00000012991.1"/>
</dbReference>